<protein>
    <submittedName>
        <fullName evidence="2">Uncharacterized protein</fullName>
    </submittedName>
</protein>
<reference evidence="2" key="1">
    <citation type="submission" date="2020-12" db="EMBL/GenBank/DDBJ databases">
        <title>Metabolic potential, ecology and presence of endohyphal bacteria is reflected in genomic diversity of Mucoromycotina.</title>
        <authorList>
            <person name="Muszewska A."/>
            <person name="Okrasinska A."/>
            <person name="Steczkiewicz K."/>
            <person name="Drgas O."/>
            <person name="Orlowska M."/>
            <person name="Perlinska-Lenart U."/>
            <person name="Aleksandrzak-Piekarczyk T."/>
            <person name="Szatraj K."/>
            <person name="Zielenkiewicz U."/>
            <person name="Pilsyk S."/>
            <person name="Malc E."/>
            <person name="Mieczkowski P."/>
            <person name="Kruszewska J.S."/>
            <person name="Biernat P."/>
            <person name="Pawlowska J."/>
        </authorList>
    </citation>
    <scope>NUCLEOTIDE SEQUENCE</scope>
    <source>
        <strain evidence="2">WA0000067209</strain>
    </source>
</reference>
<organism evidence="2 3">
    <name type="scientific">Mortierella isabellina</name>
    <name type="common">Filamentous fungus</name>
    <name type="synonym">Umbelopsis isabellina</name>
    <dbReference type="NCBI Taxonomy" id="91625"/>
    <lineage>
        <taxon>Eukaryota</taxon>
        <taxon>Fungi</taxon>
        <taxon>Fungi incertae sedis</taxon>
        <taxon>Mucoromycota</taxon>
        <taxon>Mucoromycotina</taxon>
        <taxon>Umbelopsidomycetes</taxon>
        <taxon>Umbelopsidales</taxon>
        <taxon>Umbelopsidaceae</taxon>
        <taxon>Umbelopsis</taxon>
    </lineage>
</organism>
<evidence type="ECO:0000256" key="1">
    <source>
        <dbReference type="SAM" id="Phobius"/>
    </source>
</evidence>
<feature type="transmembrane region" description="Helical" evidence="1">
    <location>
        <begin position="64"/>
        <end position="85"/>
    </location>
</feature>
<feature type="transmembrane region" description="Helical" evidence="1">
    <location>
        <begin position="92"/>
        <end position="110"/>
    </location>
</feature>
<dbReference type="EMBL" id="JAEPQZ010000008">
    <property type="protein sequence ID" value="KAG2178096.1"/>
    <property type="molecule type" value="Genomic_DNA"/>
</dbReference>
<keyword evidence="1" id="KW-0472">Membrane</keyword>
<accession>A0A8H7PRV3</accession>
<dbReference type="InterPro" id="IPR013248">
    <property type="entry name" value="Psh3/Shr3"/>
</dbReference>
<dbReference type="GO" id="GO:0006888">
    <property type="term" value="P:endoplasmic reticulum to Golgi vesicle-mediated transport"/>
    <property type="evidence" value="ECO:0007669"/>
    <property type="project" value="TreeGrafter"/>
</dbReference>
<feature type="transmembrane region" description="Helical" evidence="1">
    <location>
        <begin position="12"/>
        <end position="28"/>
    </location>
</feature>
<keyword evidence="1" id="KW-0812">Transmembrane</keyword>
<dbReference type="GO" id="GO:0051082">
    <property type="term" value="F:unfolded protein binding"/>
    <property type="evidence" value="ECO:0007669"/>
    <property type="project" value="TreeGrafter"/>
</dbReference>
<dbReference type="Pfam" id="PF08229">
    <property type="entry name" value="SHR3_chaperone"/>
    <property type="match status" value="1"/>
</dbReference>
<keyword evidence="1" id="KW-1133">Transmembrane helix</keyword>
<dbReference type="GO" id="GO:0005789">
    <property type="term" value="C:endoplasmic reticulum membrane"/>
    <property type="evidence" value="ECO:0007669"/>
    <property type="project" value="TreeGrafter"/>
</dbReference>
<keyword evidence="3" id="KW-1185">Reference proteome</keyword>
<dbReference type="PANTHER" id="PTHR28228:SF1">
    <property type="entry name" value="SECRETORY COMPONENT PROTEIN SHR3"/>
    <property type="match status" value="1"/>
</dbReference>
<dbReference type="PANTHER" id="PTHR28228">
    <property type="entry name" value="SECRETORY COMPONENT PROTEIN SHR3"/>
    <property type="match status" value="1"/>
</dbReference>
<comment type="caution">
    <text evidence="2">The sequence shown here is derived from an EMBL/GenBank/DDBJ whole genome shotgun (WGS) entry which is preliminary data.</text>
</comment>
<dbReference type="AlphaFoldDB" id="A0A8H7PRV3"/>
<proteinExistence type="predicted"/>
<sequence length="160" mass="17345">MSIIQDLSTIKVAMIVSACFFAYGRYWADWVFDYYILWSDPAGRQNAFSNAALYYANQNDTPMVHQYISIINIGIASVGLLAGLASMRDANILFDGASLVLMIFGLTSHISSIRPGIELIATSKDDEAIAEALKGIAAAHTVIVTAVTGKRQMDGLSFVD</sequence>
<name>A0A8H7PRV3_MORIS</name>
<dbReference type="SMART" id="SM00786">
    <property type="entry name" value="SHR3_chaperone"/>
    <property type="match status" value="1"/>
</dbReference>
<gene>
    <name evidence="2" type="ORF">INT43_003349</name>
</gene>
<dbReference type="OrthoDB" id="5229808at2759"/>
<evidence type="ECO:0000313" key="2">
    <source>
        <dbReference type="EMBL" id="KAG2178096.1"/>
    </source>
</evidence>
<evidence type="ECO:0000313" key="3">
    <source>
        <dbReference type="Proteomes" id="UP000654370"/>
    </source>
</evidence>
<dbReference type="Proteomes" id="UP000654370">
    <property type="component" value="Unassembled WGS sequence"/>
</dbReference>